<name>A0ABT5DMT7_9BACT</name>
<gene>
    <name evidence="2" type="ORF">POL68_38220</name>
</gene>
<protein>
    <submittedName>
        <fullName evidence="2">DUF5953 family protein</fullName>
    </submittedName>
</protein>
<reference evidence="2 3" key="1">
    <citation type="submission" date="2022-11" db="EMBL/GenBank/DDBJ databases">
        <title>Minimal conservation of predation-associated metabolite biosynthetic gene clusters underscores biosynthetic potential of Myxococcota including descriptions for ten novel species: Archangium lansinium sp. nov., Myxococcus landrumus sp. nov., Nannocystis bai.</title>
        <authorList>
            <person name="Ahearne A."/>
            <person name="Stevens C."/>
            <person name="Dowd S."/>
        </authorList>
    </citation>
    <scope>NUCLEOTIDE SEQUENCE [LARGE SCALE GENOMIC DNA]</scope>
    <source>
        <strain evidence="2 3">NCWAL01</strain>
    </source>
</reference>
<dbReference type="EMBL" id="JAQNDM010000002">
    <property type="protein sequence ID" value="MDC0714354.1"/>
    <property type="molecule type" value="Genomic_DNA"/>
</dbReference>
<evidence type="ECO:0000256" key="1">
    <source>
        <dbReference type="SAM" id="MobiDB-lite"/>
    </source>
</evidence>
<organism evidence="2 3">
    <name type="scientific">Stigmatella ashevillensis</name>
    <dbReference type="NCBI Taxonomy" id="2995309"/>
    <lineage>
        <taxon>Bacteria</taxon>
        <taxon>Pseudomonadati</taxon>
        <taxon>Myxococcota</taxon>
        <taxon>Myxococcia</taxon>
        <taxon>Myxococcales</taxon>
        <taxon>Cystobacterineae</taxon>
        <taxon>Archangiaceae</taxon>
        <taxon>Stigmatella</taxon>
    </lineage>
</organism>
<comment type="caution">
    <text evidence="2">The sequence shown here is derived from an EMBL/GenBank/DDBJ whole genome shotgun (WGS) entry which is preliminary data.</text>
</comment>
<dbReference type="Pfam" id="PF19378">
    <property type="entry name" value="DUF5953"/>
    <property type="match status" value="2"/>
</dbReference>
<evidence type="ECO:0000313" key="2">
    <source>
        <dbReference type="EMBL" id="MDC0714354.1"/>
    </source>
</evidence>
<feature type="region of interest" description="Disordered" evidence="1">
    <location>
        <begin position="179"/>
        <end position="202"/>
    </location>
</feature>
<dbReference type="Proteomes" id="UP001221838">
    <property type="component" value="Unassembled WGS sequence"/>
</dbReference>
<sequence length="214" mass="23241">MAVNQTNIGIIVYAPALRGDDGRPLAIVHGMEGAIPGLRLGWTFSEREVFTGWENPNGLAAGGSPHLEVYADLPLDTAGIAAVADVLEAVAEGARAFWGHATPFDAGVAIAEQTSPALVQPLSIPGGYEVRARYRWEFRTAQRGFDYRRLQLPALIGPWEKRRVRDGVSLQYLSRARTPSLRPSRAPQVQAASRSATPSPEPYCRTPVRCVLRG</sequence>
<evidence type="ECO:0000313" key="3">
    <source>
        <dbReference type="Proteomes" id="UP001221838"/>
    </source>
</evidence>
<dbReference type="InterPro" id="IPR045997">
    <property type="entry name" value="DUF5953"/>
</dbReference>
<proteinExistence type="predicted"/>
<keyword evidence="3" id="KW-1185">Reference proteome</keyword>
<accession>A0ABT5DMT7</accession>